<keyword evidence="9" id="KW-1185">Reference proteome</keyword>
<sequence length="371" mass="38670">MRIKRHSAALAVVAAGALVLAGCGSDQNVPQGGGNPALDSVQVECGTKPVSGEGSSAQKNAVDVFARDYGLKCENQTVNYTKSGSGKGVAAFTAGQIDFGGSDSALKEEKGEVAKAAERCQGNPAWNIPMVFGPIAISYNLPGVSDLTLTPDLISKIYMGEIRKWDDPAIKAANPNAQLPSIDIVPFFRSDESGTTENFQKYLNTATGGAFTGEGKTFQGGQGVGQGRDGSDQVAQSVKATEGGFTYVEWSFPKNLGLGIAKIDSGAGPVELNTANVGKAIEEAKIEGQGHDLRVDLKSIYGNKAAGVYPIVLNTYEIVCSKGYDPETAKAVKAFLTVAANANPQELEKAGYVPLPEAFKTKVLDAVNAIA</sequence>
<keyword evidence="3 4" id="KW-0592">Phosphate transport</keyword>
<dbReference type="Pfam" id="PF12849">
    <property type="entry name" value="PBP_like_2"/>
    <property type="match status" value="1"/>
</dbReference>
<evidence type="ECO:0000256" key="1">
    <source>
        <dbReference type="ARBA" id="ARBA00008725"/>
    </source>
</evidence>
<dbReference type="SUPFAM" id="SSF53850">
    <property type="entry name" value="Periplasmic binding protein-like II"/>
    <property type="match status" value="1"/>
</dbReference>
<dbReference type="Proteomes" id="UP000198852">
    <property type="component" value="Unassembled WGS sequence"/>
</dbReference>
<dbReference type="Gene3D" id="3.40.190.10">
    <property type="entry name" value="Periplasmic binding protein-like II"/>
    <property type="match status" value="2"/>
</dbReference>
<dbReference type="RefSeq" id="WP_093420022.1">
    <property type="nucleotide sequence ID" value="NZ_FOZX01000006.1"/>
</dbReference>
<evidence type="ECO:0000256" key="2">
    <source>
        <dbReference type="ARBA" id="ARBA00022448"/>
    </source>
</evidence>
<feature type="binding site" evidence="5">
    <location>
        <begin position="55"/>
        <end position="57"/>
    </location>
    <ligand>
        <name>phosphate</name>
        <dbReference type="ChEBI" id="CHEBI:43474"/>
    </ligand>
</feature>
<dbReference type="InterPro" id="IPR024370">
    <property type="entry name" value="PBP_domain"/>
</dbReference>
<keyword evidence="2 4" id="KW-0813">Transport</keyword>
<proteinExistence type="inferred from homology"/>
<feature type="binding site" evidence="5">
    <location>
        <position position="103"/>
    </location>
    <ligand>
        <name>phosphate</name>
        <dbReference type="ChEBI" id="CHEBI:43474"/>
    </ligand>
</feature>
<feature type="chain" id="PRO_5038471261" description="Phosphate-binding protein" evidence="6">
    <location>
        <begin position="22"/>
        <end position="371"/>
    </location>
</feature>
<dbReference type="PANTHER" id="PTHR42996:SF1">
    <property type="entry name" value="PHOSPHATE-BINDING PROTEIN PSTS"/>
    <property type="match status" value="1"/>
</dbReference>
<name>A0A1I6TEQ7_9PSEU</name>
<dbReference type="GO" id="GO:0043190">
    <property type="term" value="C:ATP-binding cassette (ABC) transporter complex"/>
    <property type="evidence" value="ECO:0007669"/>
    <property type="project" value="InterPro"/>
</dbReference>
<evidence type="ECO:0000259" key="7">
    <source>
        <dbReference type="Pfam" id="PF12849"/>
    </source>
</evidence>
<accession>A0A1I6TEQ7</accession>
<comment type="similarity">
    <text evidence="1 4">Belongs to the PstS family.</text>
</comment>
<dbReference type="STRING" id="95161.SAMN05660874_03930"/>
<dbReference type="PIRSF" id="PIRSF002756">
    <property type="entry name" value="PstS"/>
    <property type="match status" value="1"/>
</dbReference>
<dbReference type="OrthoDB" id="9801510at2"/>
<protein>
    <recommendedName>
        <fullName evidence="4">Phosphate-binding protein</fullName>
    </recommendedName>
</protein>
<dbReference type="PANTHER" id="PTHR42996">
    <property type="entry name" value="PHOSPHATE-BINDING PROTEIN PSTS"/>
    <property type="match status" value="1"/>
</dbReference>
<dbReference type="GO" id="GO:0035435">
    <property type="term" value="P:phosphate ion transmembrane transport"/>
    <property type="evidence" value="ECO:0007669"/>
    <property type="project" value="InterPro"/>
</dbReference>
<dbReference type="PROSITE" id="PS51257">
    <property type="entry name" value="PROKAR_LIPOPROTEIN"/>
    <property type="match status" value="1"/>
</dbReference>
<feature type="signal peptide" evidence="6">
    <location>
        <begin position="1"/>
        <end position="21"/>
    </location>
</feature>
<feature type="binding site" evidence="5">
    <location>
        <begin position="193"/>
        <end position="195"/>
    </location>
    <ligand>
        <name>phosphate</name>
        <dbReference type="ChEBI" id="CHEBI:43474"/>
    </ligand>
</feature>
<gene>
    <name evidence="8" type="ORF">SAMN05660874_03930</name>
</gene>
<evidence type="ECO:0000256" key="5">
    <source>
        <dbReference type="PIRSR" id="PIRSR002756-1"/>
    </source>
</evidence>
<dbReference type="InterPro" id="IPR005673">
    <property type="entry name" value="ABC_phos-bd_PstS"/>
</dbReference>
<evidence type="ECO:0000313" key="8">
    <source>
        <dbReference type="EMBL" id="SFS87517.1"/>
    </source>
</evidence>
<keyword evidence="6" id="KW-0732">Signal</keyword>
<organism evidence="8 9">
    <name type="scientific">Saccharopolyspora flava</name>
    <dbReference type="NCBI Taxonomy" id="95161"/>
    <lineage>
        <taxon>Bacteria</taxon>
        <taxon>Bacillati</taxon>
        <taxon>Actinomycetota</taxon>
        <taxon>Actinomycetes</taxon>
        <taxon>Pseudonocardiales</taxon>
        <taxon>Pseudonocardiaceae</taxon>
        <taxon>Saccharopolyspora</taxon>
    </lineage>
</organism>
<feature type="domain" description="PBP" evidence="7">
    <location>
        <begin position="45"/>
        <end position="339"/>
    </location>
</feature>
<feature type="binding site" evidence="5">
    <location>
        <position position="85"/>
    </location>
    <ligand>
        <name>phosphate</name>
        <dbReference type="ChEBI" id="CHEBI:43474"/>
    </ligand>
</feature>
<evidence type="ECO:0000256" key="3">
    <source>
        <dbReference type="ARBA" id="ARBA00022592"/>
    </source>
</evidence>
<dbReference type="AlphaFoldDB" id="A0A1I6TEQ7"/>
<dbReference type="CDD" id="cd13565">
    <property type="entry name" value="PBP2_PstS"/>
    <property type="match status" value="1"/>
</dbReference>
<evidence type="ECO:0000313" key="9">
    <source>
        <dbReference type="Proteomes" id="UP000198852"/>
    </source>
</evidence>
<reference evidence="9" key="1">
    <citation type="submission" date="2016-10" db="EMBL/GenBank/DDBJ databases">
        <authorList>
            <person name="Varghese N."/>
            <person name="Submissions S."/>
        </authorList>
    </citation>
    <scope>NUCLEOTIDE SEQUENCE [LARGE SCALE GENOMIC DNA]</scope>
    <source>
        <strain evidence="9">DSM 44771</strain>
    </source>
</reference>
<dbReference type="EMBL" id="FOZX01000006">
    <property type="protein sequence ID" value="SFS87517.1"/>
    <property type="molecule type" value="Genomic_DNA"/>
</dbReference>
<dbReference type="InterPro" id="IPR050962">
    <property type="entry name" value="Phosphate-bind_PstS"/>
</dbReference>
<dbReference type="NCBIfam" id="TIGR00975">
    <property type="entry name" value="3a0107s03"/>
    <property type="match status" value="1"/>
</dbReference>
<dbReference type="GO" id="GO:0042301">
    <property type="term" value="F:phosphate ion binding"/>
    <property type="evidence" value="ECO:0007669"/>
    <property type="project" value="InterPro"/>
</dbReference>
<evidence type="ECO:0000256" key="4">
    <source>
        <dbReference type="PIRNR" id="PIRNR002756"/>
    </source>
</evidence>
<evidence type="ECO:0000256" key="6">
    <source>
        <dbReference type="SAM" id="SignalP"/>
    </source>
</evidence>